<keyword evidence="3 6" id="KW-0479">Metal-binding</keyword>
<dbReference type="CDD" id="cd08168">
    <property type="entry name" value="Cytochrom_C3"/>
    <property type="match status" value="1"/>
</dbReference>
<evidence type="ECO:0000313" key="10">
    <source>
        <dbReference type="EMBL" id="QGY38697.1"/>
    </source>
</evidence>
<keyword evidence="11" id="KW-1185">Reference proteome</keyword>
<feature type="binding site" description="axial binding residue" evidence="6">
    <location>
        <position position="113"/>
    </location>
    <ligand>
        <name>heme c</name>
        <dbReference type="ChEBI" id="CHEBI:61717"/>
        <label>1</label>
    </ligand>
    <ligandPart>
        <name>Fe</name>
        <dbReference type="ChEBI" id="CHEBI:18248"/>
    </ligandPart>
</feature>
<dbReference type="NCBIfam" id="NF045722">
    <property type="entry name" value="c3_cytochr_TmcA"/>
    <property type="match status" value="1"/>
</dbReference>
<keyword evidence="1" id="KW-0813">Transport</keyword>
<evidence type="ECO:0000256" key="6">
    <source>
        <dbReference type="PIRSR" id="PIRSR602322-1"/>
    </source>
</evidence>
<evidence type="ECO:0000256" key="5">
    <source>
        <dbReference type="ARBA" id="ARBA00023004"/>
    </source>
</evidence>
<evidence type="ECO:0000256" key="7">
    <source>
        <dbReference type="SAM" id="MobiDB-lite"/>
    </source>
</evidence>
<evidence type="ECO:0000313" key="11">
    <source>
        <dbReference type="Proteomes" id="UP000428328"/>
    </source>
</evidence>
<feature type="chain" id="PRO_5026076030" evidence="8">
    <location>
        <begin position="31"/>
        <end position="133"/>
    </location>
</feature>
<dbReference type="KEGG" id="psel:GM415_00590"/>
<reference evidence="10 11" key="1">
    <citation type="submission" date="2019-11" db="EMBL/GenBank/DDBJ databases">
        <authorList>
            <person name="Zheng R.K."/>
            <person name="Sun C.M."/>
        </authorList>
    </citation>
    <scope>NUCLEOTIDE SEQUENCE [LARGE SCALE GENOMIC DNA]</scope>
    <source>
        <strain evidence="10 11">SRB007</strain>
    </source>
</reference>
<keyword evidence="2 6" id="KW-0349">Heme</keyword>
<proteinExistence type="predicted"/>
<dbReference type="SUPFAM" id="SSF48695">
    <property type="entry name" value="Multiheme cytochromes"/>
    <property type="match status" value="1"/>
</dbReference>
<feature type="binding site" description="axial binding residue" evidence="6">
    <location>
        <position position="66"/>
    </location>
    <ligand>
        <name>heme c</name>
        <dbReference type="ChEBI" id="CHEBI:61717"/>
        <label>1</label>
    </ligand>
    <ligandPart>
        <name>Fe</name>
        <dbReference type="ChEBI" id="CHEBI:18248"/>
    </ligandPart>
</feature>
<dbReference type="PRINTS" id="PR00609">
    <property type="entry name" value="CYTOCHROMEC3"/>
</dbReference>
<dbReference type="AlphaFoldDB" id="A0A6I6JFC6"/>
<evidence type="ECO:0000256" key="2">
    <source>
        <dbReference type="ARBA" id="ARBA00022617"/>
    </source>
</evidence>
<dbReference type="Gene3D" id="3.90.10.10">
    <property type="entry name" value="Cytochrome C3"/>
    <property type="match status" value="1"/>
</dbReference>
<dbReference type="EMBL" id="CP046400">
    <property type="protein sequence ID" value="QGY38697.1"/>
    <property type="molecule type" value="Genomic_DNA"/>
</dbReference>
<feature type="binding site" description="axial binding residue" evidence="6">
    <location>
        <position position="130"/>
    </location>
    <ligand>
        <name>heme c</name>
        <dbReference type="ChEBI" id="CHEBI:61717"/>
        <label>1</label>
    </ligand>
    <ligandPart>
        <name>Fe</name>
        <dbReference type="ChEBI" id="CHEBI:18248"/>
    </ligandPart>
</feature>
<gene>
    <name evidence="10" type="ORF">GM415_00590</name>
</gene>
<keyword evidence="5 6" id="KW-0408">Iron</keyword>
<dbReference type="InterPro" id="IPR002322">
    <property type="entry name" value="Cyt_c_III"/>
</dbReference>
<sequence>MKRKHTVQLLASLAAIAALVVLYMVPLAFAQDDMTEVPADGFATLQRPRVAFEHDAHNEKAELEDCVICHHSKTEDGKQDLENSSEGEPCSSCHAETRTDGGTPLMRAYHKQCIGCHKEKAKGPVACGECHAK</sequence>
<protein>
    <submittedName>
        <fullName evidence="10">Cytochrome C</fullName>
    </submittedName>
</protein>
<feature type="binding site" description="axial binding residue" evidence="6">
    <location>
        <position position="54"/>
    </location>
    <ligand>
        <name>heme c</name>
        <dbReference type="ChEBI" id="CHEBI:61717"/>
        <label>3</label>
    </ligand>
    <ligandPart>
        <name>Fe</name>
        <dbReference type="ChEBI" id="CHEBI:18248"/>
    </ligandPart>
</feature>
<feature type="signal peptide" evidence="8">
    <location>
        <begin position="1"/>
        <end position="30"/>
    </location>
</feature>
<comment type="cofactor">
    <cofactor evidence="6">
        <name>heme c</name>
        <dbReference type="ChEBI" id="CHEBI:61717"/>
    </cofactor>
    <text evidence="6">Binds 4 heme c groups covalently per monomer.</text>
</comment>
<feature type="binding site" description="axial binding residue" evidence="6">
    <location>
        <position position="71"/>
    </location>
    <ligand>
        <name>heme c</name>
        <dbReference type="ChEBI" id="CHEBI:61717"/>
        <label>1</label>
    </ligand>
    <ligandPart>
        <name>Fe</name>
        <dbReference type="ChEBI" id="CHEBI:18248"/>
    </ligandPart>
</feature>
<feature type="binding site" description="axial binding residue" evidence="6">
    <location>
        <position position="116"/>
    </location>
    <ligand>
        <name>heme c</name>
        <dbReference type="ChEBI" id="CHEBI:61717"/>
        <label>1</label>
    </ligand>
    <ligandPart>
        <name>Fe</name>
        <dbReference type="ChEBI" id="CHEBI:18248"/>
    </ligandPart>
</feature>
<feature type="binding site" description="axial binding residue" evidence="6">
    <location>
        <position position="127"/>
    </location>
    <ligand>
        <name>heme c</name>
        <dbReference type="ChEBI" id="CHEBI:61717"/>
        <label>1</label>
    </ligand>
    <ligandPart>
        <name>Fe</name>
        <dbReference type="ChEBI" id="CHEBI:18248"/>
    </ligandPart>
</feature>
<feature type="binding site" description="axial binding residue" evidence="6">
    <location>
        <position position="131"/>
    </location>
    <ligand>
        <name>heme c</name>
        <dbReference type="ChEBI" id="CHEBI:61717"/>
        <label>1</label>
    </ligand>
    <ligandPart>
        <name>Fe</name>
        <dbReference type="ChEBI" id="CHEBI:18248"/>
    </ligandPart>
</feature>
<feature type="binding site" description="axial binding residue" evidence="6">
    <location>
        <position position="70"/>
    </location>
    <ligand>
        <name>heme c</name>
        <dbReference type="ChEBI" id="CHEBI:61717"/>
        <label>1</label>
    </ligand>
    <ligandPart>
        <name>Fe</name>
        <dbReference type="ChEBI" id="CHEBI:18248"/>
    </ligandPart>
</feature>
<feature type="domain" description="Class III cytochrome C" evidence="9">
    <location>
        <begin position="32"/>
        <end position="131"/>
    </location>
</feature>
<evidence type="ECO:0000256" key="3">
    <source>
        <dbReference type="ARBA" id="ARBA00022723"/>
    </source>
</evidence>
<feature type="binding site" description="axial binding residue" evidence="6">
    <location>
        <position position="69"/>
    </location>
    <ligand>
        <name>heme c</name>
        <dbReference type="ChEBI" id="CHEBI:61717"/>
        <label>2</label>
    </ligand>
    <ligandPart>
        <name>Fe</name>
        <dbReference type="ChEBI" id="CHEBI:18248"/>
    </ligandPart>
</feature>
<evidence type="ECO:0000256" key="4">
    <source>
        <dbReference type="ARBA" id="ARBA00022982"/>
    </source>
</evidence>
<dbReference type="Pfam" id="PF02085">
    <property type="entry name" value="Cytochrom_CIII"/>
    <property type="match status" value="1"/>
</dbReference>
<evidence type="ECO:0000256" key="1">
    <source>
        <dbReference type="ARBA" id="ARBA00022448"/>
    </source>
</evidence>
<dbReference type="RefSeq" id="WP_158945753.1">
    <property type="nucleotide sequence ID" value="NZ_CP046400.1"/>
</dbReference>
<dbReference type="GO" id="GO:0009055">
    <property type="term" value="F:electron transfer activity"/>
    <property type="evidence" value="ECO:0007669"/>
    <property type="project" value="InterPro"/>
</dbReference>
<dbReference type="InterPro" id="IPR020942">
    <property type="entry name" value="Cyt_c_III_dom"/>
</dbReference>
<organism evidence="10 11">
    <name type="scientific">Pseudodesulfovibrio cashew</name>
    <dbReference type="NCBI Taxonomy" id="2678688"/>
    <lineage>
        <taxon>Bacteria</taxon>
        <taxon>Pseudomonadati</taxon>
        <taxon>Thermodesulfobacteriota</taxon>
        <taxon>Desulfovibrionia</taxon>
        <taxon>Desulfovibrionales</taxon>
        <taxon>Desulfovibrionaceae</taxon>
    </lineage>
</organism>
<evidence type="ECO:0000259" key="9">
    <source>
        <dbReference type="Pfam" id="PF02085"/>
    </source>
</evidence>
<evidence type="ECO:0000256" key="8">
    <source>
        <dbReference type="SAM" id="SignalP"/>
    </source>
</evidence>
<dbReference type="GO" id="GO:0046872">
    <property type="term" value="F:metal ion binding"/>
    <property type="evidence" value="ECO:0007669"/>
    <property type="project" value="UniProtKB-KW"/>
</dbReference>
<name>A0A6I6JFC6_9BACT</name>
<dbReference type="InterPro" id="IPR036280">
    <property type="entry name" value="Multihaem_cyt_sf"/>
</dbReference>
<dbReference type="GO" id="GO:0020037">
    <property type="term" value="F:heme binding"/>
    <property type="evidence" value="ECO:0007669"/>
    <property type="project" value="InterPro"/>
</dbReference>
<dbReference type="Proteomes" id="UP000428328">
    <property type="component" value="Chromosome"/>
</dbReference>
<feature type="region of interest" description="Disordered" evidence="7">
    <location>
        <begin position="75"/>
        <end position="101"/>
    </location>
</feature>
<accession>A0A6I6JFC6</accession>
<feature type="binding site" description="axial binding residue" evidence="6">
    <location>
        <position position="57"/>
    </location>
    <ligand>
        <name>heme c</name>
        <dbReference type="ChEBI" id="CHEBI:61717"/>
        <label>1</label>
    </ligand>
    <ligandPart>
        <name>Fe</name>
        <dbReference type="ChEBI" id="CHEBI:18248"/>
    </ligandPart>
</feature>
<keyword evidence="4" id="KW-0249">Electron transport</keyword>
<keyword evidence="8" id="KW-0732">Signal</keyword>
<feature type="binding site" description="covalent" evidence="6">
    <location>
        <position position="117"/>
    </location>
    <ligand>
        <name>heme c</name>
        <dbReference type="ChEBI" id="CHEBI:61717"/>
        <label>3</label>
    </ligand>
</feature>
<dbReference type="InterPro" id="IPR054899">
    <property type="entry name" value="c3_cytochr_TmcA"/>
</dbReference>